<reference evidence="3" key="1">
    <citation type="journal article" date="2019" name="Int. J. Syst. Evol. Microbiol.">
        <title>The Global Catalogue of Microorganisms (GCM) 10K type strain sequencing project: providing services to taxonomists for standard genome sequencing and annotation.</title>
        <authorList>
            <consortium name="The Broad Institute Genomics Platform"/>
            <consortium name="The Broad Institute Genome Sequencing Center for Infectious Disease"/>
            <person name="Wu L."/>
            <person name="Ma J."/>
        </authorList>
    </citation>
    <scope>NUCLEOTIDE SEQUENCE [LARGE SCALE GENOMIC DNA]</scope>
    <source>
        <strain evidence="3">JCM 17458</strain>
    </source>
</reference>
<dbReference type="InterPro" id="IPR051704">
    <property type="entry name" value="FAD_aromatic-hydroxylase"/>
</dbReference>
<gene>
    <name evidence="2" type="ORF">GCM10022261_12630</name>
</gene>
<dbReference type="Gene3D" id="3.50.50.60">
    <property type="entry name" value="FAD/NAD(P)-binding domain"/>
    <property type="match status" value="1"/>
</dbReference>
<dbReference type="EMBL" id="BAABAZ010000004">
    <property type="protein sequence ID" value="GAA4283732.1"/>
    <property type="molecule type" value="Genomic_DNA"/>
</dbReference>
<dbReference type="RefSeq" id="WP_236863804.1">
    <property type="nucleotide sequence ID" value="NZ_BAABAZ010000004.1"/>
</dbReference>
<dbReference type="PANTHER" id="PTHR46865">
    <property type="entry name" value="OXIDOREDUCTASE-RELATED"/>
    <property type="match status" value="1"/>
</dbReference>
<dbReference type="InterPro" id="IPR002938">
    <property type="entry name" value="FAD-bd"/>
</dbReference>
<proteinExistence type="predicted"/>
<protein>
    <submittedName>
        <fullName evidence="2">FAD-dependent monooxygenase</fullName>
    </submittedName>
</protein>
<name>A0ABP8EIG2_9MICO</name>
<feature type="domain" description="FAD-binding" evidence="1">
    <location>
        <begin position="2"/>
        <end position="323"/>
    </location>
</feature>
<dbReference type="Pfam" id="PF01494">
    <property type="entry name" value="FAD_binding_3"/>
    <property type="match status" value="1"/>
</dbReference>
<evidence type="ECO:0000259" key="1">
    <source>
        <dbReference type="Pfam" id="PF01494"/>
    </source>
</evidence>
<dbReference type="PRINTS" id="PR00420">
    <property type="entry name" value="RNGMNOXGNASE"/>
</dbReference>
<dbReference type="Proteomes" id="UP001501586">
    <property type="component" value="Unassembled WGS sequence"/>
</dbReference>
<dbReference type="InterPro" id="IPR036188">
    <property type="entry name" value="FAD/NAD-bd_sf"/>
</dbReference>
<organism evidence="2 3">
    <name type="scientific">Brevibacterium daeguense</name>
    <dbReference type="NCBI Taxonomy" id="909936"/>
    <lineage>
        <taxon>Bacteria</taxon>
        <taxon>Bacillati</taxon>
        <taxon>Actinomycetota</taxon>
        <taxon>Actinomycetes</taxon>
        <taxon>Micrococcales</taxon>
        <taxon>Brevibacteriaceae</taxon>
        <taxon>Brevibacterium</taxon>
    </lineage>
</organism>
<sequence>MKAIVIGAGIAGLVVARQLGLAGWEVELLEKSPGPRRDGYMMDFFGPGVEASERIGLYARLAAAAYRVQAVEYVDPAGRKTARLDYRKFSRLAGGKVLSLLRPDIERAALDALDDVPAGRVRIHYRAQATRMRVENHGVSVTVNGSPDAQVDADVLIGADGIHSGVRADLFGLERQYLRPLGMRAAAFIAPDAELHARFENRFVLTDSIGRTAGFYGVGTNEVAAFLVYRDSPEHLDGPGSDSPRERLRREFTGLGASVDRLLDLCPEHPYDDIVAQILMPTWTRRRVVLVGDASGAVSLLAGQGGSLAIAGAALLGEILGPVDTPGDITPALVAFEQRWRPVVEAAQASGRRAASTFLPANRAQRFLRRWVIRGTAVPGIDRLVARQILRSIAT</sequence>
<keyword evidence="2" id="KW-0560">Oxidoreductase</keyword>
<evidence type="ECO:0000313" key="2">
    <source>
        <dbReference type="EMBL" id="GAA4283732.1"/>
    </source>
</evidence>
<dbReference type="SUPFAM" id="SSF51905">
    <property type="entry name" value="FAD/NAD(P)-binding domain"/>
    <property type="match status" value="1"/>
</dbReference>
<evidence type="ECO:0000313" key="3">
    <source>
        <dbReference type="Proteomes" id="UP001501586"/>
    </source>
</evidence>
<comment type="caution">
    <text evidence="2">The sequence shown here is derived from an EMBL/GenBank/DDBJ whole genome shotgun (WGS) entry which is preliminary data.</text>
</comment>
<keyword evidence="2" id="KW-0503">Monooxygenase</keyword>
<dbReference type="GO" id="GO:0004497">
    <property type="term" value="F:monooxygenase activity"/>
    <property type="evidence" value="ECO:0007669"/>
    <property type="project" value="UniProtKB-KW"/>
</dbReference>
<keyword evidence="3" id="KW-1185">Reference proteome</keyword>
<accession>A0ABP8EIG2</accession>
<dbReference type="PANTHER" id="PTHR46865:SF8">
    <property type="entry name" value="POSSIBLE OXIDOREDUCTASE"/>
    <property type="match status" value="1"/>
</dbReference>